<feature type="transmembrane region" description="Helical" evidence="1">
    <location>
        <begin position="124"/>
        <end position="146"/>
    </location>
</feature>
<evidence type="ECO:0000256" key="1">
    <source>
        <dbReference type="SAM" id="Phobius"/>
    </source>
</evidence>
<comment type="caution">
    <text evidence="3">The sequence shown here is derived from an EMBL/GenBank/DDBJ whole genome shotgun (WGS) entry which is preliminary data.</text>
</comment>
<keyword evidence="1" id="KW-1133">Transmembrane helix</keyword>
<accession>A0A9X0A041</accession>
<feature type="signal peptide" evidence="2">
    <location>
        <begin position="1"/>
        <end position="28"/>
    </location>
</feature>
<dbReference type="EMBL" id="MU825409">
    <property type="protein sequence ID" value="KAJ7391027.1"/>
    <property type="molecule type" value="Genomic_DNA"/>
</dbReference>
<proteinExistence type="predicted"/>
<dbReference type="Proteomes" id="UP001163046">
    <property type="component" value="Unassembled WGS sequence"/>
</dbReference>
<protein>
    <submittedName>
        <fullName evidence="3">Uncharacterized protein</fullName>
    </submittedName>
</protein>
<keyword evidence="1" id="KW-0472">Membrane</keyword>
<dbReference type="AlphaFoldDB" id="A0A9X0A041"/>
<keyword evidence="4" id="KW-1185">Reference proteome</keyword>
<evidence type="ECO:0000313" key="3">
    <source>
        <dbReference type="EMBL" id="KAJ7391027.1"/>
    </source>
</evidence>
<evidence type="ECO:0000313" key="4">
    <source>
        <dbReference type="Proteomes" id="UP001163046"/>
    </source>
</evidence>
<name>A0A9X0A041_9CNID</name>
<reference evidence="3" key="1">
    <citation type="submission" date="2023-01" db="EMBL/GenBank/DDBJ databases">
        <title>Genome assembly of the deep-sea coral Lophelia pertusa.</title>
        <authorList>
            <person name="Herrera S."/>
            <person name="Cordes E."/>
        </authorList>
    </citation>
    <scope>NUCLEOTIDE SEQUENCE</scope>
    <source>
        <strain evidence="3">USNM1676648</strain>
        <tissue evidence="3">Polyp</tissue>
    </source>
</reference>
<keyword evidence="2" id="KW-0732">Signal</keyword>
<feature type="chain" id="PRO_5040762234" evidence="2">
    <location>
        <begin position="29"/>
        <end position="236"/>
    </location>
</feature>
<gene>
    <name evidence="3" type="ORF">OS493_021047</name>
</gene>
<sequence length="236" mass="25511">MMKAIEVTYFFLTLILCGVSLDSRSTCSEDRECSNSAETCCGGTCVDGSKVCKIECRKQADCDSLSNQNCVDGFCECLPPSSSCSNTSILPCRVDYDCLENAKCRNRTCAVTKDERPDLPLNPALLAIVTIISVLMFSCLFCCCLSQMKSERNSMKTRVAKGKLKKVRQSCAEDEDAATNGASFPLLNVESQVSSTAAEKNTMTLDKDEEALISAVLGGPALPPIREEDEGDTDKA</sequence>
<evidence type="ECO:0000256" key="2">
    <source>
        <dbReference type="SAM" id="SignalP"/>
    </source>
</evidence>
<organism evidence="3 4">
    <name type="scientific">Desmophyllum pertusum</name>
    <dbReference type="NCBI Taxonomy" id="174260"/>
    <lineage>
        <taxon>Eukaryota</taxon>
        <taxon>Metazoa</taxon>
        <taxon>Cnidaria</taxon>
        <taxon>Anthozoa</taxon>
        <taxon>Hexacorallia</taxon>
        <taxon>Scleractinia</taxon>
        <taxon>Caryophylliina</taxon>
        <taxon>Caryophylliidae</taxon>
        <taxon>Desmophyllum</taxon>
    </lineage>
</organism>
<keyword evidence="1" id="KW-0812">Transmembrane</keyword>
<dbReference type="OrthoDB" id="5968491at2759"/>